<accession>A0A075I0G7</accession>
<dbReference type="AlphaFoldDB" id="A0A075I0G7"/>
<dbReference type="InterPro" id="IPR000760">
    <property type="entry name" value="Inositol_monophosphatase-like"/>
</dbReference>
<dbReference type="PANTHER" id="PTHR43028:SF5">
    <property type="entry name" value="3'(2'),5'-BISPHOSPHATE NUCLEOTIDASE 1"/>
    <property type="match status" value="1"/>
</dbReference>
<evidence type="ECO:0000313" key="2">
    <source>
        <dbReference type="EMBL" id="AIF22086.1"/>
    </source>
</evidence>
<dbReference type="GO" id="GO:0046872">
    <property type="term" value="F:metal ion binding"/>
    <property type="evidence" value="ECO:0007669"/>
    <property type="project" value="UniProtKB-KW"/>
</dbReference>
<protein>
    <submittedName>
        <fullName evidence="2">Inositol monophosphatase (CysQ, MET22, BPNT1)</fullName>
        <ecNumber evidence="2">3.1.3.7</ecNumber>
    </submittedName>
</protein>
<dbReference type="Gene3D" id="3.40.190.80">
    <property type="match status" value="1"/>
</dbReference>
<organism evidence="2">
    <name type="scientific">uncultured marine thaumarchaeote SAT1000_07_E05</name>
    <dbReference type="NCBI Taxonomy" id="1456364"/>
    <lineage>
        <taxon>Archaea</taxon>
        <taxon>Nitrososphaerota</taxon>
        <taxon>environmental samples</taxon>
    </lineage>
</organism>
<dbReference type="GO" id="GO:0046854">
    <property type="term" value="P:phosphatidylinositol phosphate biosynthetic process"/>
    <property type="evidence" value="ECO:0007669"/>
    <property type="project" value="InterPro"/>
</dbReference>
<dbReference type="SUPFAM" id="SSF56655">
    <property type="entry name" value="Carbohydrate phosphatase"/>
    <property type="match status" value="1"/>
</dbReference>
<dbReference type="PROSITE" id="PS00630">
    <property type="entry name" value="IMP_2"/>
    <property type="match status" value="1"/>
</dbReference>
<dbReference type="GO" id="GO:0008441">
    <property type="term" value="F:3'(2'),5'-bisphosphate nucleotidase activity"/>
    <property type="evidence" value="ECO:0007669"/>
    <property type="project" value="UniProtKB-EC"/>
</dbReference>
<reference evidence="2" key="1">
    <citation type="journal article" date="2014" name="Genome Biol. Evol.">
        <title>Pangenome evidence for extensive interdomain horizontal transfer affecting lineage core and shell genes in uncultured planktonic thaumarchaeota and euryarchaeota.</title>
        <authorList>
            <person name="Deschamps P."/>
            <person name="Zivanovic Y."/>
            <person name="Moreira D."/>
            <person name="Rodriguez-Valera F."/>
            <person name="Lopez-Garcia P."/>
        </authorList>
    </citation>
    <scope>NUCLEOTIDE SEQUENCE</scope>
</reference>
<keyword evidence="1" id="KW-0460">Magnesium</keyword>
<gene>
    <name evidence="2" type="primary">BPNT1</name>
    <name evidence="2" type="synonym">cysQ</name>
    <name evidence="2" type="synonym">MET22</name>
</gene>
<keyword evidence="2" id="KW-0378">Hydrolase</keyword>
<dbReference type="InterPro" id="IPR050725">
    <property type="entry name" value="CysQ/Inositol_MonoPase"/>
</dbReference>
<dbReference type="Gene3D" id="3.30.540.10">
    <property type="entry name" value="Fructose-1,6-Bisphosphatase, subunit A, domain 1"/>
    <property type="match status" value="1"/>
</dbReference>
<evidence type="ECO:0000256" key="1">
    <source>
        <dbReference type="PIRSR" id="PIRSR600760-2"/>
    </source>
</evidence>
<dbReference type="EMBL" id="KF901203">
    <property type="protein sequence ID" value="AIF22086.1"/>
    <property type="molecule type" value="Genomic_DNA"/>
</dbReference>
<dbReference type="PANTHER" id="PTHR43028">
    <property type="entry name" value="3'(2'),5'-BISPHOSPHATE NUCLEOTIDASE 1"/>
    <property type="match status" value="1"/>
</dbReference>
<name>A0A075I0G7_9ARCH</name>
<comment type="cofactor">
    <cofactor evidence="1">
        <name>Mg(2+)</name>
        <dbReference type="ChEBI" id="CHEBI:18420"/>
    </cofactor>
</comment>
<proteinExistence type="predicted"/>
<dbReference type="Pfam" id="PF00459">
    <property type="entry name" value="Inositol_P"/>
    <property type="match status" value="1"/>
</dbReference>
<dbReference type="InterPro" id="IPR020550">
    <property type="entry name" value="Inositol_monophosphatase_CS"/>
</dbReference>
<dbReference type="EC" id="3.1.3.7" evidence="2"/>
<sequence>MIGLVSNQIPILGVIYYPIQNILYAAQQNQGAYQLLNDKWSKISASNVLDLSKSCVVCSRHHLSEKERAFLEFIHPLQLTEKGSSLKAVDVASGMAEIYFTFSDKIKQWDTCASYCLLKEAGGKITDVLGNDLKYNTEVINHQNGIVITNGFVHTKLIDSYKKFTNT</sequence>
<keyword evidence="1" id="KW-0479">Metal-binding</keyword>
<feature type="binding site" evidence="1">
    <location>
        <position position="110"/>
    </location>
    <ligand>
        <name>Mg(2+)</name>
        <dbReference type="ChEBI" id="CHEBI:18420"/>
        <label>1</label>
        <note>catalytic</note>
    </ligand>
</feature>